<accession>A0A4V3DLP7</accession>
<dbReference type="SUPFAM" id="SSF81901">
    <property type="entry name" value="HCP-like"/>
    <property type="match status" value="1"/>
</dbReference>
<keyword evidence="3" id="KW-1185">Reference proteome</keyword>
<dbReference type="PANTHER" id="PTHR11102">
    <property type="entry name" value="SEL-1-LIKE PROTEIN"/>
    <property type="match status" value="1"/>
</dbReference>
<dbReference type="InterPro" id="IPR011990">
    <property type="entry name" value="TPR-like_helical_dom_sf"/>
</dbReference>
<dbReference type="Proteomes" id="UP000295293">
    <property type="component" value="Unassembled WGS sequence"/>
</dbReference>
<proteinExistence type="predicted"/>
<reference evidence="2 3" key="1">
    <citation type="submission" date="2019-03" db="EMBL/GenBank/DDBJ databases">
        <title>Genomic Encyclopedia of Type Strains, Phase IV (KMG-IV): sequencing the most valuable type-strain genomes for metagenomic binning, comparative biology and taxonomic classification.</title>
        <authorList>
            <person name="Goeker M."/>
        </authorList>
    </citation>
    <scope>NUCLEOTIDE SEQUENCE [LARGE SCALE GENOMIC DNA]</scope>
    <source>
        <strain evidence="2 3">DSM 21667</strain>
    </source>
</reference>
<dbReference type="PANTHER" id="PTHR11102:SF160">
    <property type="entry name" value="ERAD-ASSOCIATED E3 UBIQUITIN-PROTEIN LIGASE COMPONENT HRD3"/>
    <property type="match status" value="1"/>
</dbReference>
<evidence type="ECO:0000313" key="2">
    <source>
        <dbReference type="EMBL" id="TDR40376.1"/>
    </source>
</evidence>
<keyword evidence="1" id="KW-0732">Signal</keyword>
<organism evidence="2 3">
    <name type="scientific">Tahibacter aquaticus</name>
    <dbReference type="NCBI Taxonomy" id="520092"/>
    <lineage>
        <taxon>Bacteria</taxon>
        <taxon>Pseudomonadati</taxon>
        <taxon>Pseudomonadota</taxon>
        <taxon>Gammaproteobacteria</taxon>
        <taxon>Lysobacterales</taxon>
        <taxon>Rhodanobacteraceae</taxon>
        <taxon>Tahibacter</taxon>
    </lineage>
</organism>
<dbReference type="EMBL" id="SNZH01000013">
    <property type="protein sequence ID" value="TDR40376.1"/>
    <property type="molecule type" value="Genomic_DNA"/>
</dbReference>
<feature type="signal peptide" evidence="1">
    <location>
        <begin position="1"/>
        <end position="31"/>
    </location>
</feature>
<sequence length="757" mass="80276">MKTERTGWLASRLCRALAGAVLALAVPAAQAGNDIDADWRELFAKGDADAIYATYALIGEIQTADGAAIADGCRAKAAAIATALQVNPVGLGLWYAAQECARSDGDEALAQSRGERFEALLAHALAGRALKQGIVPVRILSLSDAEAVVFATGREVLYEIYEPYDGGRYLVYTLGLWDAKDARETLLQFDYLDAYVQLQRENPQAEFPYFRREVVKAWRDAAVTNSPDAPLAQLHLLGSEDEATLKAMMGNLQRNAAAGHLMPAMTLAMICEKLASTCRGQAIDALLPLAEKRYAMALVTLAFLYLGDEGKRGSHAKAAKALVEQADQRLGQAQGSLLFGVLGELSGRKSAWALVEKDLEKAAAEGNAKVAVMLAARAADRNGGVLQGVHLRRTISAAEAGMPIAQNLYARHFFARTDGAQASLWFGRAAESGMAAAQRSVGSVHYFGLAGVKQDKVLGLKWLKLAAHGGEAMSSTVVGQDYLEQGDDLATLLHAQGWLLSAVVAGDEQGGTALAGLYERDVEGLNGGPAQAAILYAAIVQDHDSAVARRAWAELLYAGARDVPQDKPKAESLLRGDAQKGVVESQLSLAKMLIGSAGTQQQSPEAMELLRKAYAAGSKEAGNALATAQWYGLATAPQPKAARKLWATLLATGPHAETANNFAWAVCTPADEALLDASAGLAAIRPLTADESAPAHYVDTLAACEAAAGDFKAAVATQERANRLFEARKSVSAELVKQLQRRLEQYRNGKREAGSGI</sequence>
<name>A0A4V3DLP7_9GAMM</name>
<protein>
    <submittedName>
        <fullName evidence="2">TPR repeat protein</fullName>
    </submittedName>
</protein>
<dbReference type="Gene3D" id="1.25.40.10">
    <property type="entry name" value="Tetratricopeptide repeat domain"/>
    <property type="match status" value="1"/>
</dbReference>
<comment type="caution">
    <text evidence="2">The sequence shown here is derived from an EMBL/GenBank/DDBJ whole genome shotgun (WGS) entry which is preliminary data.</text>
</comment>
<dbReference type="InterPro" id="IPR050767">
    <property type="entry name" value="Sel1_AlgK"/>
</dbReference>
<feature type="chain" id="PRO_5020745615" evidence="1">
    <location>
        <begin position="32"/>
        <end position="757"/>
    </location>
</feature>
<dbReference type="AlphaFoldDB" id="A0A4V3DLP7"/>
<evidence type="ECO:0000256" key="1">
    <source>
        <dbReference type="SAM" id="SignalP"/>
    </source>
</evidence>
<dbReference type="InterPro" id="IPR006597">
    <property type="entry name" value="Sel1-like"/>
</dbReference>
<evidence type="ECO:0000313" key="3">
    <source>
        <dbReference type="Proteomes" id="UP000295293"/>
    </source>
</evidence>
<dbReference type="RefSeq" id="WP_133820327.1">
    <property type="nucleotide sequence ID" value="NZ_SNZH01000013.1"/>
</dbReference>
<dbReference type="OrthoDB" id="6810016at2"/>
<dbReference type="SMART" id="SM00671">
    <property type="entry name" value="SEL1"/>
    <property type="match status" value="4"/>
</dbReference>
<gene>
    <name evidence="2" type="ORF">DFR29_11376</name>
</gene>